<feature type="non-terminal residue" evidence="1">
    <location>
        <position position="1"/>
    </location>
</feature>
<dbReference type="AlphaFoldDB" id="A0A034WRK4"/>
<dbReference type="EMBL" id="GAKP01001970">
    <property type="protein sequence ID" value="JAC56982.1"/>
    <property type="molecule type" value="Transcribed_RNA"/>
</dbReference>
<protein>
    <submittedName>
        <fullName evidence="1">Uncharacterized protein</fullName>
    </submittedName>
</protein>
<evidence type="ECO:0000313" key="1">
    <source>
        <dbReference type="EMBL" id="JAC56982.1"/>
    </source>
</evidence>
<sequence length="101" mass="11811">ASLNQTEQFSLVLKILALNIMAERKATLLMKEFNENLNNLSEIQDPREKRLMAHILLAEIEMCKEQHPHLKRKLDDLKALTSIIIEISILEEPHRNRRSLD</sequence>
<reference evidence="1" key="1">
    <citation type="journal article" date="2014" name="BMC Genomics">
        <title>Characterizing the developmental transcriptome of the oriental fruit fly, Bactrocera dorsalis (Diptera: Tephritidae) through comparative genomic analysis with Drosophila melanogaster utilizing modENCODE datasets.</title>
        <authorList>
            <person name="Geib S.M."/>
            <person name="Calla B."/>
            <person name="Hall B."/>
            <person name="Hou S."/>
            <person name="Manoukis N.C."/>
        </authorList>
    </citation>
    <scope>NUCLEOTIDE SEQUENCE</scope>
    <source>
        <strain evidence="1">Punador</strain>
    </source>
</reference>
<accession>A0A034WRK4</accession>
<proteinExistence type="predicted"/>
<organism evidence="1">
    <name type="scientific">Bactrocera dorsalis</name>
    <name type="common">Oriental fruit fly</name>
    <name type="synonym">Dacus dorsalis</name>
    <dbReference type="NCBI Taxonomy" id="27457"/>
    <lineage>
        <taxon>Eukaryota</taxon>
        <taxon>Metazoa</taxon>
        <taxon>Ecdysozoa</taxon>
        <taxon>Arthropoda</taxon>
        <taxon>Hexapoda</taxon>
        <taxon>Insecta</taxon>
        <taxon>Pterygota</taxon>
        <taxon>Neoptera</taxon>
        <taxon>Endopterygota</taxon>
        <taxon>Diptera</taxon>
        <taxon>Brachycera</taxon>
        <taxon>Muscomorpha</taxon>
        <taxon>Tephritoidea</taxon>
        <taxon>Tephritidae</taxon>
        <taxon>Bactrocera</taxon>
        <taxon>Bactrocera</taxon>
    </lineage>
</organism>
<name>A0A034WRK4_BACDO</name>